<dbReference type="InterPro" id="IPR000073">
    <property type="entry name" value="AB_hydrolase_1"/>
</dbReference>
<keyword evidence="6" id="KW-0325">Glycoprotein</keyword>
<evidence type="ECO:0000256" key="6">
    <source>
        <dbReference type="ARBA" id="ARBA00023180"/>
    </source>
</evidence>
<keyword evidence="5" id="KW-0443">Lipid metabolism</keyword>
<reference evidence="11" key="1">
    <citation type="submission" date="2025-08" db="UniProtKB">
        <authorList>
            <consortium name="RefSeq"/>
        </authorList>
    </citation>
    <scope>IDENTIFICATION</scope>
    <source>
        <tissue evidence="11">Whole organism</tissue>
    </source>
</reference>
<dbReference type="InterPro" id="IPR006693">
    <property type="entry name" value="AB_hydrolase_lipase"/>
</dbReference>
<dbReference type="AlphaFoldDB" id="A0A6J1STQ4"/>
<dbReference type="Gene3D" id="3.40.50.1820">
    <property type="entry name" value="alpha/beta hydrolase"/>
    <property type="match status" value="1"/>
</dbReference>
<dbReference type="PIRSF" id="PIRSF000862">
    <property type="entry name" value="Steryl_ester_lip"/>
    <property type="match status" value="1"/>
</dbReference>
<dbReference type="GO" id="GO:0016042">
    <property type="term" value="P:lipid catabolic process"/>
    <property type="evidence" value="ECO:0007669"/>
    <property type="project" value="UniProtKB-KW"/>
</dbReference>
<gene>
    <name evidence="11" type="primary">LOC113209421</name>
</gene>
<keyword evidence="3" id="KW-0378">Hydrolase</keyword>
<evidence type="ECO:0000259" key="9">
    <source>
        <dbReference type="Pfam" id="PF04083"/>
    </source>
</evidence>
<feature type="active site" description="Charge relay system" evidence="7">
    <location>
        <position position="340"/>
    </location>
</feature>
<evidence type="ECO:0000256" key="1">
    <source>
        <dbReference type="ARBA" id="ARBA00010701"/>
    </source>
</evidence>
<name>A0A6J1STQ4_FRAOC</name>
<comment type="similarity">
    <text evidence="1">Belongs to the AB hydrolase superfamily. Lipase family.</text>
</comment>
<evidence type="ECO:0000256" key="7">
    <source>
        <dbReference type="PIRSR" id="PIRSR000862-1"/>
    </source>
</evidence>
<accession>A0A6J1STQ4</accession>
<dbReference type="Pfam" id="PF00561">
    <property type="entry name" value="Abhydrolase_1"/>
    <property type="match status" value="1"/>
</dbReference>
<dbReference type="RefSeq" id="XP_026282705.2">
    <property type="nucleotide sequence ID" value="XM_026426920.2"/>
</dbReference>
<dbReference type="SUPFAM" id="SSF53474">
    <property type="entry name" value="alpha/beta-Hydrolases"/>
    <property type="match status" value="1"/>
</dbReference>
<keyword evidence="2" id="KW-0732">Signal</keyword>
<dbReference type="GO" id="GO:0016788">
    <property type="term" value="F:hydrolase activity, acting on ester bonds"/>
    <property type="evidence" value="ECO:0007669"/>
    <property type="project" value="InterPro"/>
</dbReference>
<feature type="active site" description="Nucleophile" evidence="7">
    <location>
        <position position="138"/>
    </location>
</feature>
<dbReference type="InterPro" id="IPR029058">
    <property type="entry name" value="AB_hydrolase_fold"/>
</dbReference>
<protein>
    <submittedName>
        <fullName evidence="11">Lipase 1-like</fullName>
    </submittedName>
</protein>
<feature type="domain" description="AB hydrolase-1" evidence="8">
    <location>
        <begin position="72"/>
        <end position="166"/>
    </location>
</feature>
<dbReference type="Pfam" id="PF04083">
    <property type="entry name" value="Abhydro_lipase"/>
    <property type="match status" value="1"/>
</dbReference>
<evidence type="ECO:0000256" key="3">
    <source>
        <dbReference type="ARBA" id="ARBA00022801"/>
    </source>
</evidence>
<dbReference type="OrthoDB" id="6130531at2759"/>
<dbReference type="InterPro" id="IPR025483">
    <property type="entry name" value="Lipase_euk"/>
</dbReference>
<evidence type="ECO:0000259" key="8">
    <source>
        <dbReference type="Pfam" id="PF00561"/>
    </source>
</evidence>
<dbReference type="PANTHER" id="PTHR11005">
    <property type="entry name" value="LYSOSOMAL ACID LIPASE-RELATED"/>
    <property type="match status" value="1"/>
</dbReference>
<dbReference type="KEGG" id="foc:113209421"/>
<keyword evidence="4" id="KW-0442">Lipid degradation</keyword>
<feature type="active site" description="Charge relay system" evidence="7">
    <location>
        <position position="309"/>
    </location>
</feature>
<evidence type="ECO:0000313" key="10">
    <source>
        <dbReference type="Proteomes" id="UP000504606"/>
    </source>
</evidence>
<organism evidence="10 11">
    <name type="scientific">Frankliniella occidentalis</name>
    <name type="common">Western flower thrips</name>
    <name type="synonym">Euthrips occidentalis</name>
    <dbReference type="NCBI Taxonomy" id="133901"/>
    <lineage>
        <taxon>Eukaryota</taxon>
        <taxon>Metazoa</taxon>
        <taxon>Ecdysozoa</taxon>
        <taxon>Arthropoda</taxon>
        <taxon>Hexapoda</taxon>
        <taxon>Insecta</taxon>
        <taxon>Pterygota</taxon>
        <taxon>Neoptera</taxon>
        <taxon>Paraneoptera</taxon>
        <taxon>Thysanoptera</taxon>
        <taxon>Terebrantia</taxon>
        <taxon>Thripoidea</taxon>
        <taxon>Thripidae</taxon>
        <taxon>Frankliniella</taxon>
    </lineage>
</organism>
<feature type="domain" description="Partial AB-hydrolase lipase" evidence="9">
    <location>
        <begin position="11"/>
        <end position="48"/>
    </location>
</feature>
<evidence type="ECO:0000256" key="4">
    <source>
        <dbReference type="ARBA" id="ARBA00022963"/>
    </source>
</evidence>
<evidence type="ECO:0000256" key="2">
    <source>
        <dbReference type="ARBA" id="ARBA00022729"/>
    </source>
</evidence>
<evidence type="ECO:0000256" key="5">
    <source>
        <dbReference type="ARBA" id="ARBA00023098"/>
    </source>
</evidence>
<keyword evidence="10" id="KW-1185">Reference proteome</keyword>
<sequence>MGAGALKTSRDILALWGYPHEQHKALTEDGYILSLDRIPNPGRPPVYMATPYIASATVFLNLGKGRALGFLLFDAGYDVWMINPRGSAYSTQHVRLDVDDPEYWKFGFHEHAVYDHPACVDTILAKTGYRQVIWAGFSLGSLTFLAMAALRPDYGQKVSAAFLMAPSTTQFYNPGIFLSLIKTAVKAEPLVERLESVVFPHALVRGFQQVACRGEARWICNRLWMTLTSSAHEEDYIGNTYYFSETFPSAGSFRTTWHIAQLGWAENAFRPYIFPSTEKNLRLYGRAVPRNYPLERITTPIFTYTGDSDVLVHPKDYRLVSRSVRSLVRRWRHPDPLFSHADFIFSRRSLVLYKQILRDMAGFFQ</sequence>
<dbReference type="Proteomes" id="UP000504606">
    <property type="component" value="Unplaced"/>
</dbReference>
<evidence type="ECO:0000313" key="11">
    <source>
        <dbReference type="RefSeq" id="XP_026282705.2"/>
    </source>
</evidence>
<proteinExistence type="inferred from homology"/>
<dbReference type="GeneID" id="113209421"/>
<dbReference type="FunFam" id="3.40.50.1820:FF:000057">
    <property type="entry name" value="Lipase"/>
    <property type="match status" value="1"/>
</dbReference>